<evidence type="ECO:0000313" key="2">
    <source>
        <dbReference type="Proteomes" id="UP000183015"/>
    </source>
</evidence>
<protein>
    <recommendedName>
        <fullName evidence="3">Polyketide cyclase / dehydrase and lipid transport</fullName>
    </recommendedName>
</protein>
<dbReference type="Proteomes" id="UP000183015">
    <property type="component" value="Unassembled WGS sequence"/>
</dbReference>
<organism evidence="1 2">
    <name type="scientific">Streptacidiphilus jiangxiensis</name>
    <dbReference type="NCBI Taxonomy" id="235985"/>
    <lineage>
        <taxon>Bacteria</taxon>
        <taxon>Bacillati</taxon>
        <taxon>Actinomycetota</taxon>
        <taxon>Actinomycetes</taxon>
        <taxon>Kitasatosporales</taxon>
        <taxon>Streptomycetaceae</taxon>
        <taxon>Streptacidiphilus</taxon>
    </lineage>
</organism>
<evidence type="ECO:0000313" key="1">
    <source>
        <dbReference type="EMBL" id="SEM26910.1"/>
    </source>
</evidence>
<evidence type="ECO:0008006" key="3">
    <source>
        <dbReference type="Google" id="ProtNLM"/>
    </source>
</evidence>
<sequence length="150" mass="16355">MPSTELTRTYEVPAEPAAVLAHLVEPDNYVGLSPLLVAVRDVRREDEVTHYVAVERFRFLGLVTHDNHIRVTLRSEPGGLPEEATVHGDVVSPGGVRMSYSFAIHAHDNGSRVVDTLHLSAPFGLLRFAAGKAGEVQAARGRVLAERLAR</sequence>
<name>A0A1H7WZA8_STRJI</name>
<dbReference type="InterPro" id="IPR023393">
    <property type="entry name" value="START-like_dom_sf"/>
</dbReference>
<keyword evidence="2" id="KW-1185">Reference proteome</keyword>
<dbReference type="CDD" id="cd07812">
    <property type="entry name" value="SRPBCC"/>
    <property type="match status" value="1"/>
</dbReference>
<gene>
    <name evidence="1" type="ORF">SAMN05414137_12229</name>
</gene>
<dbReference type="STRING" id="235985.SAMN05414137_12229"/>
<dbReference type="OrthoDB" id="3529782at2"/>
<dbReference type="AlphaFoldDB" id="A0A1H7WZA8"/>
<proteinExistence type="predicted"/>
<accession>A0A1H7WZA8</accession>
<dbReference type="SUPFAM" id="SSF55961">
    <property type="entry name" value="Bet v1-like"/>
    <property type="match status" value="1"/>
</dbReference>
<dbReference type="EMBL" id="FOAZ01000022">
    <property type="protein sequence ID" value="SEM26910.1"/>
    <property type="molecule type" value="Genomic_DNA"/>
</dbReference>
<dbReference type="RefSeq" id="WP_042452528.1">
    <property type="nucleotide sequence ID" value="NZ_BBPN01000025.1"/>
</dbReference>
<dbReference type="Gene3D" id="3.30.530.20">
    <property type="match status" value="1"/>
</dbReference>
<dbReference type="eggNOG" id="COG3427">
    <property type="taxonomic scope" value="Bacteria"/>
</dbReference>
<reference evidence="2" key="1">
    <citation type="submission" date="2016-10" db="EMBL/GenBank/DDBJ databases">
        <authorList>
            <person name="Varghese N."/>
        </authorList>
    </citation>
    <scope>NUCLEOTIDE SEQUENCE [LARGE SCALE GENOMIC DNA]</scope>
    <source>
        <strain evidence="2">DSM 45096 / BCRC 16803 / CGMCC 4.1857 / CIP 109030 / JCM 12277 / KCTC 19219 / NBRC 100920 / 33214</strain>
    </source>
</reference>